<dbReference type="Pfam" id="PF12833">
    <property type="entry name" value="HTH_18"/>
    <property type="match status" value="1"/>
</dbReference>
<dbReference type="PANTHER" id="PTHR43280">
    <property type="entry name" value="ARAC-FAMILY TRANSCRIPTIONAL REGULATOR"/>
    <property type="match status" value="1"/>
</dbReference>
<dbReference type="InterPro" id="IPR014710">
    <property type="entry name" value="RmlC-like_jellyroll"/>
</dbReference>
<proteinExistence type="predicted"/>
<dbReference type="PROSITE" id="PS01124">
    <property type="entry name" value="HTH_ARAC_FAMILY_2"/>
    <property type="match status" value="1"/>
</dbReference>
<dbReference type="GO" id="GO:0003700">
    <property type="term" value="F:DNA-binding transcription factor activity"/>
    <property type="evidence" value="ECO:0007669"/>
    <property type="project" value="InterPro"/>
</dbReference>
<dbReference type="PANTHER" id="PTHR43280:SF2">
    <property type="entry name" value="HTH-TYPE TRANSCRIPTIONAL REGULATOR EXSA"/>
    <property type="match status" value="1"/>
</dbReference>
<keyword evidence="1" id="KW-0805">Transcription regulation</keyword>
<dbReference type="SUPFAM" id="SSF46689">
    <property type="entry name" value="Homeodomain-like"/>
    <property type="match status" value="2"/>
</dbReference>
<dbReference type="InterPro" id="IPR020449">
    <property type="entry name" value="Tscrpt_reg_AraC-type_HTH"/>
</dbReference>
<dbReference type="PROSITE" id="PS00041">
    <property type="entry name" value="HTH_ARAC_FAMILY_1"/>
    <property type="match status" value="1"/>
</dbReference>
<dbReference type="InterPro" id="IPR018062">
    <property type="entry name" value="HTH_AraC-typ_CS"/>
</dbReference>
<dbReference type="InterPro" id="IPR037923">
    <property type="entry name" value="HTH-like"/>
</dbReference>
<evidence type="ECO:0000313" key="5">
    <source>
        <dbReference type="EMBL" id="SEK54226.1"/>
    </source>
</evidence>
<evidence type="ECO:0000256" key="2">
    <source>
        <dbReference type="ARBA" id="ARBA00023125"/>
    </source>
</evidence>
<dbReference type="Gene3D" id="1.10.10.60">
    <property type="entry name" value="Homeodomain-like"/>
    <property type="match status" value="2"/>
</dbReference>
<name>A0A1H7HVB2_9FIRM</name>
<evidence type="ECO:0000259" key="4">
    <source>
        <dbReference type="PROSITE" id="PS01124"/>
    </source>
</evidence>
<reference evidence="6" key="1">
    <citation type="submission" date="2016-10" db="EMBL/GenBank/DDBJ databases">
        <authorList>
            <person name="Varghese N."/>
            <person name="Submissions S."/>
        </authorList>
    </citation>
    <scope>NUCLEOTIDE SEQUENCE [LARGE SCALE GENOMIC DNA]</scope>
    <source>
        <strain evidence="6">ACV-9</strain>
    </source>
</reference>
<evidence type="ECO:0000313" key="6">
    <source>
        <dbReference type="Proteomes" id="UP000182321"/>
    </source>
</evidence>
<dbReference type="AlphaFoldDB" id="A0A1H7HVB2"/>
<dbReference type="Proteomes" id="UP000182321">
    <property type="component" value="Unassembled WGS sequence"/>
</dbReference>
<dbReference type="SUPFAM" id="SSF51215">
    <property type="entry name" value="Regulatory protein AraC"/>
    <property type="match status" value="1"/>
</dbReference>
<dbReference type="Gene3D" id="2.60.120.10">
    <property type="entry name" value="Jelly Rolls"/>
    <property type="match status" value="1"/>
</dbReference>
<keyword evidence="6" id="KW-1185">Reference proteome</keyword>
<sequence>MIETLDGIFETVHYKQSTTLKLYDNREYEDYPKHWHPAIEIIMPVENGYTMQFSNSEVYLREKDICIICPGCVHAIKAPETGRRIIFQPNTTYLRFLREFEVLISFMSPYAIITPEDYPSIHEQLVNMLVEIKEEYMAGTSFSELSIYSKILEMFKLIGQNYSSKTTKTNDYSVSSKEDYANKFVEICDYIDNHCSEDLKLDEVADMSGFSKFYFERLFKQFTGTSFYKYVNQKRIAKASELLIEPGNSVTDVALNCGFMSISSFIRMFKLQKGCTPTEFKSMYWSLEIERSGEKAELVQ</sequence>
<dbReference type="GO" id="GO:0043565">
    <property type="term" value="F:sequence-specific DNA binding"/>
    <property type="evidence" value="ECO:0007669"/>
    <property type="project" value="InterPro"/>
</dbReference>
<dbReference type="InterPro" id="IPR009057">
    <property type="entry name" value="Homeodomain-like_sf"/>
</dbReference>
<organism evidence="5 6">
    <name type="scientific">Pseudobutyrivibrio ruminis</name>
    <dbReference type="NCBI Taxonomy" id="46206"/>
    <lineage>
        <taxon>Bacteria</taxon>
        <taxon>Bacillati</taxon>
        <taxon>Bacillota</taxon>
        <taxon>Clostridia</taxon>
        <taxon>Lachnospirales</taxon>
        <taxon>Lachnospiraceae</taxon>
        <taxon>Pseudobutyrivibrio</taxon>
    </lineage>
</organism>
<accession>A0A1H7HVB2</accession>
<feature type="domain" description="HTH araC/xylS-type" evidence="4">
    <location>
        <begin position="185"/>
        <end position="283"/>
    </location>
</feature>
<gene>
    <name evidence="5" type="ORF">SAMN02910377_01152</name>
</gene>
<dbReference type="EMBL" id="FNZX01000006">
    <property type="protein sequence ID" value="SEK54226.1"/>
    <property type="molecule type" value="Genomic_DNA"/>
</dbReference>
<keyword evidence="3" id="KW-0804">Transcription</keyword>
<protein>
    <submittedName>
        <fullName evidence="5">AraC-type DNA-binding protein</fullName>
    </submittedName>
</protein>
<dbReference type="SMART" id="SM00342">
    <property type="entry name" value="HTH_ARAC"/>
    <property type="match status" value="1"/>
</dbReference>
<evidence type="ECO:0000256" key="3">
    <source>
        <dbReference type="ARBA" id="ARBA00023163"/>
    </source>
</evidence>
<dbReference type="PRINTS" id="PR00032">
    <property type="entry name" value="HTHARAC"/>
</dbReference>
<keyword evidence="2 5" id="KW-0238">DNA-binding</keyword>
<dbReference type="RefSeq" id="WP_074790161.1">
    <property type="nucleotide sequence ID" value="NZ_FNZX01000006.1"/>
</dbReference>
<evidence type="ECO:0000256" key="1">
    <source>
        <dbReference type="ARBA" id="ARBA00023015"/>
    </source>
</evidence>
<dbReference type="InterPro" id="IPR018060">
    <property type="entry name" value="HTH_AraC"/>
</dbReference>